<organism evidence="2 3">
    <name type="scientific">Meripilus lineatus</name>
    <dbReference type="NCBI Taxonomy" id="2056292"/>
    <lineage>
        <taxon>Eukaryota</taxon>
        <taxon>Fungi</taxon>
        <taxon>Dikarya</taxon>
        <taxon>Basidiomycota</taxon>
        <taxon>Agaricomycotina</taxon>
        <taxon>Agaricomycetes</taxon>
        <taxon>Polyporales</taxon>
        <taxon>Meripilaceae</taxon>
        <taxon>Meripilus</taxon>
    </lineage>
</organism>
<accession>A0AAD5UUR5</accession>
<comment type="caution">
    <text evidence="2">The sequence shown here is derived from an EMBL/GenBank/DDBJ whole genome shotgun (WGS) entry which is preliminary data.</text>
</comment>
<dbReference type="EMBL" id="JANAWD010000537">
    <property type="protein sequence ID" value="KAJ3478108.1"/>
    <property type="molecule type" value="Genomic_DNA"/>
</dbReference>
<dbReference type="Proteomes" id="UP001212997">
    <property type="component" value="Unassembled WGS sequence"/>
</dbReference>
<proteinExistence type="predicted"/>
<evidence type="ECO:0000256" key="1">
    <source>
        <dbReference type="SAM" id="MobiDB-lite"/>
    </source>
</evidence>
<keyword evidence="3" id="KW-1185">Reference proteome</keyword>
<sequence length="108" mass="11188">MPRHQLSPGHTPASSSDYPHQRRRSVTGSSSSNVPEFSVTAPHSSHPPPPPPPQGSQLSTSPRSPSGMGPSYGPPPPPSRSYSGRTPHRASGAGAPSEEHGGSGNLRR</sequence>
<feature type="compositionally biased region" description="Polar residues" evidence="1">
    <location>
        <begin position="26"/>
        <end position="35"/>
    </location>
</feature>
<feature type="region of interest" description="Disordered" evidence="1">
    <location>
        <begin position="1"/>
        <end position="108"/>
    </location>
</feature>
<name>A0AAD5UUR5_9APHY</name>
<dbReference type="AlphaFoldDB" id="A0AAD5UUR5"/>
<feature type="compositionally biased region" description="Pro residues" evidence="1">
    <location>
        <begin position="45"/>
        <end position="54"/>
    </location>
</feature>
<evidence type="ECO:0000313" key="2">
    <source>
        <dbReference type="EMBL" id="KAJ3478108.1"/>
    </source>
</evidence>
<protein>
    <submittedName>
        <fullName evidence="2">Uncharacterized protein</fullName>
    </submittedName>
</protein>
<feature type="compositionally biased region" description="Low complexity" evidence="1">
    <location>
        <begin position="59"/>
        <end position="71"/>
    </location>
</feature>
<gene>
    <name evidence="2" type="ORF">NLI96_g9997</name>
</gene>
<reference evidence="2" key="1">
    <citation type="submission" date="2022-07" db="EMBL/GenBank/DDBJ databases">
        <title>Genome Sequence of Physisporinus lineatus.</title>
        <authorList>
            <person name="Buettner E."/>
        </authorList>
    </citation>
    <scope>NUCLEOTIDE SEQUENCE</scope>
    <source>
        <strain evidence="2">VT162</strain>
    </source>
</reference>
<evidence type="ECO:0000313" key="3">
    <source>
        <dbReference type="Proteomes" id="UP001212997"/>
    </source>
</evidence>